<feature type="region of interest" description="Disordered" evidence="1">
    <location>
        <begin position="1"/>
        <end position="33"/>
    </location>
</feature>
<feature type="compositionally biased region" description="Pro residues" evidence="1">
    <location>
        <begin position="10"/>
        <end position="33"/>
    </location>
</feature>
<sequence length="114" mass="13036">MVIFLKATPSYPPPSPPLPPPPLPPPPLPPPPSRHQWCNPNEGVYQVGTPTLITHQEAPLDTHSETRHRYTATPSHRTFRLARKIEVMTDTFPPLRLFSTHINFSSEREHEYFP</sequence>
<proteinExistence type="predicted"/>
<name>A0A5B7EKU2_PORTR</name>
<gene>
    <name evidence="2" type="ORF">E2C01_027170</name>
</gene>
<organism evidence="2 3">
    <name type="scientific">Portunus trituberculatus</name>
    <name type="common">Swimming crab</name>
    <name type="synonym">Neptunus trituberculatus</name>
    <dbReference type="NCBI Taxonomy" id="210409"/>
    <lineage>
        <taxon>Eukaryota</taxon>
        <taxon>Metazoa</taxon>
        <taxon>Ecdysozoa</taxon>
        <taxon>Arthropoda</taxon>
        <taxon>Crustacea</taxon>
        <taxon>Multicrustacea</taxon>
        <taxon>Malacostraca</taxon>
        <taxon>Eumalacostraca</taxon>
        <taxon>Eucarida</taxon>
        <taxon>Decapoda</taxon>
        <taxon>Pleocyemata</taxon>
        <taxon>Brachyura</taxon>
        <taxon>Eubrachyura</taxon>
        <taxon>Portunoidea</taxon>
        <taxon>Portunidae</taxon>
        <taxon>Portuninae</taxon>
        <taxon>Portunus</taxon>
    </lineage>
</organism>
<accession>A0A5B7EKU2</accession>
<reference evidence="2 3" key="1">
    <citation type="submission" date="2019-05" db="EMBL/GenBank/DDBJ databases">
        <title>Another draft genome of Portunus trituberculatus and its Hox gene families provides insights of decapod evolution.</title>
        <authorList>
            <person name="Jeong J.-H."/>
            <person name="Song I."/>
            <person name="Kim S."/>
            <person name="Choi T."/>
            <person name="Kim D."/>
            <person name="Ryu S."/>
            <person name="Kim W."/>
        </authorList>
    </citation>
    <scope>NUCLEOTIDE SEQUENCE [LARGE SCALE GENOMIC DNA]</scope>
    <source>
        <tissue evidence="2">Muscle</tissue>
    </source>
</reference>
<protein>
    <submittedName>
        <fullName evidence="2">Uncharacterized protein</fullName>
    </submittedName>
</protein>
<dbReference type="AlphaFoldDB" id="A0A5B7EKU2"/>
<evidence type="ECO:0000256" key="1">
    <source>
        <dbReference type="SAM" id="MobiDB-lite"/>
    </source>
</evidence>
<dbReference type="EMBL" id="VSRR010002909">
    <property type="protein sequence ID" value="MPC33806.1"/>
    <property type="molecule type" value="Genomic_DNA"/>
</dbReference>
<keyword evidence="3" id="KW-1185">Reference proteome</keyword>
<dbReference type="Proteomes" id="UP000324222">
    <property type="component" value="Unassembled WGS sequence"/>
</dbReference>
<comment type="caution">
    <text evidence="2">The sequence shown here is derived from an EMBL/GenBank/DDBJ whole genome shotgun (WGS) entry which is preliminary data.</text>
</comment>
<evidence type="ECO:0000313" key="3">
    <source>
        <dbReference type="Proteomes" id="UP000324222"/>
    </source>
</evidence>
<evidence type="ECO:0000313" key="2">
    <source>
        <dbReference type="EMBL" id="MPC33806.1"/>
    </source>
</evidence>